<reference evidence="1 2" key="1">
    <citation type="submission" date="2024-05" db="EMBL/GenBank/DDBJ databases">
        <title>Genome sequencing and assembly of Indian major carp, Cirrhinus mrigala (Hamilton, 1822).</title>
        <authorList>
            <person name="Mohindra V."/>
            <person name="Chowdhury L.M."/>
            <person name="Lal K."/>
            <person name="Jena J.K."/>
        </authorList>
    </citation>
    <scope>NUCLEOTIDE SEQUENCE [LARGE SCALE GENOMIC DNA]</scope>
    <source>
        <strain evidence="1">CM1030</strain>
        <tissue evidence="1">Blood</tissue>
    </source>
</reference>
<feature type="non-terminal residue" evidence="1">
    <location>
        <position position="1"/>
    </location>
</feature>
<keyword evidence="2" id="KW-1185">Reference proteome</keyword>
<sequence>WDLYRRPISGQTPNMALVQRGLITRNKTMSDLKDLAQYPATGPRVPLLRPAERRDT</sequence>
<name>A0ABD0QLP2_CIRMR</name>
<accession>A0ABD0QLP2</accession>
<proteinExistence type="predicted"/>
<evidence type="ECO:0000313" key="2">
    <source>
        <dbReference type="Proteomes" id="UP001529510"/>
    </source>
</evidence>
<dbReference type="EMBL" id="JAMKFB020000008">
    <property type="protein sequence ID" value="KAL0186685.1"/>
    <property type="molecule type" value="Genomic_DNA"/>
</dbReference>
<organism evidence="1 2">
    <name type="scientific">Cirrhinus mrigala</name>
    <name type="common">Mrigala</name>
    <dbReference type="NCBI Taxonomy" id="683832"/>
    <lineage>
        <taxon>Eukaryota</taxon>
        <taxon>Metazoa</taxon>
        <taxon>Chordata</taxon>
        <taxon>Craniata</taxon>
        <taxon>Vertebrata</taxon>
        <taxon>Euteleostomi</taxon>
        <taxon>Actinopterygii</taxon>
        <taxon>Neopterygii</taxon>
        <taxon>Teleostei</taxon>
        <taxon>Ostariophysi</taxon>
        <taxon>Cypriniformes</taxon>
        <taxon>Cyprinidae</taxon>
        <taxon>Labeoninae</taxon>
        <taxon>Labeonini</taxon>
        <taxon>Cirrhinus</taxon>
    </lineage>
</organism>
<dbReference type="AlphaFoldDB" id="A0ABD0QLP2"/>
<evidence type="ECO:0000313" key="1">
    <source>
        <dbReference type="EMBL" id="KAL0186685.1"/>
    </source>
</evidence>
<protein>
    <submittedName>
        <fullName evidence="1">Uncharacterized protein</fullName>
    </submittedName>
</protein>
<comment type="caution">
    <text evidence="1">The sequence shown here is derived from an EMBL/GenBank/DDBJ whole genome shotgun (WGS) entry which is preliminary data.</text>
</comment>
<gene>
    <name evidence="1" type="ORF">M9458_018355</name>
</gene>
<dbReference type="Proteomes" id="UP001529510">
    <property type="component" value="Unassembled WGS sequence"/>
</dbReference>
<feature type="non-terminal residue" evidence="1">
    <location>
        <position position="56"/>
    </location>
</feature>